<keyword evidence="7 8" id="KW-0472">Membrane</keyword>
<dbReference type="GO" id="GO:0022857">
    <property type="term" value="F:transmembrane transporter activity"/>
    <property type="evidence" value="ECO:0007669"/>
    <property type="project" value="InterPro"/>
</dbReference>
<proteinExistence type="inferred from homology"/>
<keyword evidence="4" id="KW-1003">Cell membrane</keyword>
<keyword evidence="5 8" id="KW-0812">Transmembrane</keyword>
<dbReference type="EMBL" id="CP006905">
    <property type="protein sequence ID" value="AIY85071.1"/>
    <property type="molecule type" value="Genomic_DNA"/>
</dbReference>
<feature type="transmembrane region" description="Helical" evidence="8">
    <location>
        <begin position="323"/>
        <end position="340"/>
    </location>
</feature>
<organism evidence="9 10">
    <name type="scientific">Clostridium baratii str. Sullivan</name>
    <dbReference type="NCBI Taxonomy" id="1415775"/>
    <lineage>
        <taxon>Bacteria</taxon>
        <taxon>Bacillati</taxon>
        <taxon>Bacillota</taxon>
        <taxon>Clostridia</taxon>
        <taxon>Eubacteriales</taxon>
        <taxon>Clostridiaceae</taxon>
        <taxon>Clostridium</taxon>
    </lineage>
</organism>
<feature type="transmembrane region" description="Helical" evidence="8">
    <location>
        <begin position="292"/>
        <end position="311"/>
    </location>
</feature>
<evidence type="ECO:0000256" key="5">
    <source>
        <dbReference type="ARBA" id="ARBA00022692"/>
    </source>
</evidence>
<dbReference type="PANTHER" id="PTHR30472:SF25">
    <property type="entry name" value="ABC TRANSPORTER PERMEASE PROTEIN MJ0876-RELATED"/>
    <property type="match status" value="1"/>
</dbReference>
<evidence type="ECO:0000256" key="4">
    <source>
        <dbReference type="ARBA" id="ARBA00022475"/>
    </source>
</evidence>
<evidence type="ECO:0000256" key="8">
    <source>
        <dbReference type="SAM" id="Phobius"/>
    </source>
</evidence>
<dbReference type="AlphaFoldDB" id="A0A0A7G226"/>
<dbReference type="CDD" id="cd06550">
    <property type="entry name" value="TM_ABC_iron-siderophores_like"/>
    <property type="match status" value="1"/>
</dbReference>
<evidence type="ECO:0000313" key="9">
    <source>
        <dbReference type="EMBL" id="AIY85071.1"/>
    </source>
</evidence>
<dbReference type="eggNOG" id="COG0609">
    <property type="taxonomic scope" value="Bacteria"/>
</dbReference>
<dbReference type="FunFam" id="1.10.3470.10:FF:000001">
    <property type="entry name" value="Vitamin B12 ABC transporter permease BtuC"/>
    <property type="match status" value="1"/>
</dbReference>
<feature type="transmembrane region" description="Helical" evidence="8">
    <location>
        <begin position="204"/>
        <end position="224"/>
    </location>
</feature>
<dbReference type="GO" id="GO:0005886">
    <property type="term" value="C:plasma membrane"/>
    <property type="evidence" value="ECO:0007669"/>
    <property type="project" value="UniProtKB-SubCell"/>
</dbReference>
<dbReference type="OrthoDB" id="9792889at2"/>
<dbReference type="Proteomes" id="UP000030635">
    <property type="component" value="Chromosome"/>
</dbReference>
<reference evidence="9 10" key="1">
    <citation type="journal article" date="2015" name="Infect. Genet. Evol.">
        <title>Genomic sequences of six botulinum neurotoxin-producing strains representing three clostridial species illustrate the mobility and diversity of botulinum neurotoxin genes.</title>
        <authorList>
            <person name="Smith T.J."/>
            <person name="Hill K.K."/>
            <person name="Xie G."/>
            <person name="Foley B.T."/>
            <person name="Williamson C.H."/>
            <person name="Foster J.T."/>
            <person name="Johnson S.L."/>
            <person name="Chertkov O."/>
            <person name="Teshima H."/>
            <person name="Gibbons H.S."/>
            <person name="Johnsky L.A."/>
            <person name="Karavis M.A."/>
            <person name="Smith L.A."/>
        </authorList>
    </citation>
    <scope>NUCLEOTIDE SEQUENCE [LARGE SCALE GENOMIC DNA]</scope>
    <source>
        <strain evidence="9">Sullivan</strain>
    </source>
</reference>
<evidence type="ECO:0000256" key="3">
    <source>
        <dbReference type="ARBA" id="ARBA00022448"/>
    </source>
</evidence>
<feature type="transmembrane region" description="Helical" evidence="8">
    <location>
        <begin position="132"/>
        <end position="151"/>
    </location>
</feature>
<feature type="transmembrane region" description="Helical" evidence="8">
    <location>
        <begin position="12"/>
        <end position="31"/>
    </location>
</feature>
<feature type="transmembrane region" description="Helical" evidence="8">
    <location>
        <begin position="105"/>
        <end position="126"/>
    </location>
</feature>
<dbReference type="InterPro" id="IPR037294">
    <property type="entry name" value="ABC_BtuC-like"/>
</dbReference>
<dbReference type="RefSeq" id="WP_039315987.1">
    <property type="nucleotide sequence ID" value="NZ_CP006905.1"/>
</dbReference>
<gene>
    <name evidence="9" type="ORF">U729_2765</name>
</gene>
<protein>
    <submittedName>
        <fullName evidence="9">FecCD transport family protein</fullName>
    </submittedName>
</protein>
<dbReference type="SUPFAM" id="SSF81345">
    <property type="entry name" value="ABC transporter involved in vitamin B12 uptake, BtuC"/>
    <property type="match status" value="1"/>
</dbReference>
<dbReference type="InterPro" id="IPR000522">
    <property type="entry name" value="ABC_transptr_permease_BtuC"/>
</dbReference>
<evidence type="ECO:0000256" key="2">
    <source>
        <dbReference type="ARBA" id="ARBA00007935"/>
    </source>
</evidence>
<feature type="transmembrane region" description="Helical" evidence="8">
    <location>
        <begin position="253"/>
        <end position="272"/>
    </location>
</feature>
<accession>A0A0A7G226</accession>
<comment type="similarity">
    <text evidence="2">Belongs to the binding-protein-dependent transport system permease family. FecCD subfamily.</text>
</comment>
<keyword evidence="6 8" id="KW-1133">Transmembrane helix</keyword>
<evidence type="ECO:0000256" key="6">
    <source>
        <dbReference type="ARBA" id="ARBA00022989"/>
    </source>
</evidence>
<dbReference type="STRING" id="1561.NPD11_262"/>
<dbReference type="GO" id="GO:0033214">
    <property type="term" value="P:siderophore-iron import into cell"/>
    <property type="evidence" value="ECO:0007669"/>
    <property type="project" value="TreeGrafter"/>
</dbReference>
<feature type="transmembrane region" description="Helical" evidence="8">
    <location>
        <begin position="163"/>
        <end position="184"/>
    </location>
</feature>
<dbReference type="KEGG" id="cbv:U729_2765"/>
<evidence type="ECO:0000256" key="1">
    <source>
        <dbReference type="ARBA" id="ARBA00004651"/>
    </source>
</evidence>
<evidence type="ECO:0000256" key="7">
    <source>
        <dbReference type="ARBA" id="ARBA00023136"/>
    </source>
</evidence>
<dbReference type="Pfam" id="PF01032">
    <property type="entry name" value="FecCD"/>
    <property type="match status" value="1"/>
</dbReference>
<sequence>MNIRINRNIKLSVISIPIAFLIICIGTSIGSSNINLLDIISIISNKLIHTSLNEGITGQEISIIFDIRLPRVVLAFLVGGALSVSGAVVQSILKNPLASPYTLGVSSGAGLGAAIMIIFGINMPIIGSTFSLPITGFIFGLITIIFVLLFSKSVDRLMTNNTIILAGMVFSLFLSAMITTIGSMHGDSIKAITLWQMGSFAMKGWQYILVFIPFIIIGITGILLNTREMDILTFGEESAKAIGVNTGKIKTRLFIFATILAGSAVSLSGIIGFVDLISPHVVRKVFGAKHNFVIPMSFMFGGCLMVIADLISRTIISPSELPVGAITAIIGAPFFVYIYFKKSR</sequence>
<feature type="transmembrane region" description="Helical" evidence="8">
    <location>
        <begin position="72"/>
        <end position="93"/>
    </location>
</feature>
<dbReference type="PANTHER" id="PTHR30472">
    <property type="entry name" value="FERRIC ENTEROBACTIN TRANSPORT SYSTEM PERMEASE PROTEIN"/>
    <property type="match status" value="1"/>
</dbReference>
<dbReference type="Gene3D" id="1.10.3470.10">
    <property type="entry name" value="ABC transporter involved in vitamin B12 uptake, BtuC"/>
    <property type="match status" value="1"/>
</dbReference>
<name>A0A0A7G226_9CLOT</name>
<dbReference type="HOGENOM" id="CLU_013016_0_3_9"/>
<keyword evidence="3" id="KW-0813">Transport</keyword>
<keyword evidence="10" id="KW-1185">Reference proteome</keyword>
<evidence type="ECO:0000313" key="10">
    <source>
        <dbReference type="Proteomes" id="UP000030635"/>
    </source>
</evidence>
<comment type="subcellular location">
    <subcellularLocation>
        <location evidence="1">Cell membrane</location>
        <topology evidence="1">Multi-pass membrane protein</topology>
    </subcellularLocation>
</comment>